<feature type="transmembrane region" description="Helical" evidence="2">
    <location>
        <begin position="6"/>
        <end position="27"/>
    </location>
</feature>
<feature type="transmembrane region" description="Helical" evidence="2">
    <location>
        <begin position="96"/>
        <end position="115"/>
    </location>
</feature>
<keyword evidence="2" id="KW-0472">Membrane</keyword>
<comment type="caution">
    <text evidence="3">The sequence shown here is derived from an EMBL/GenBank/DDBJ whole genome shotgun (WGS) entry which is preliminary data.</text>
</comment>
<evidence type="ECO:0000256" key="2">
    <source>
        <dbReference type="SAM" id="Phobius"/>
    </source>
</evidence>
<keyword evidence="4" id="KW-1185">Reference proteome</keyword>
<feature type="region of interest" description="Disordered" evidence="1">
    <location>
        <begin position="159"/>
        <end position="247"/>
    </location>
</feature>
<protein>
    <submittedName>
        <fullName evidence="3">Uncharacterized protein</fullName>
    </submittedName>
</protein>
<feature type="compositionally biased region" description="Basic and acidic residues" evidence="1">
    <location>
        <begin position="227"/>
        <end position="237"/>
    </location>
</feature>
<organism evidence="3 4">
    <name type="scientific">Marasmius tenuissimus</name>
    <dbReference type="NCBI Taxonomy" id="585030"/>
    <lineage>
        <taxon>Eukaryota</taxon>
        <taxon>Fungi</taxon>
        <taxon>Dikarya</taxon>
        <taxon>Basidiomycota</taxon>
        <taxon>Agaricomycotina</taxon>
        <taxon>Agaricomycetes</taxon>
        <taxon>Agaricomycetidae</taxon>
        <taxon>Agaricales</taxon>
        <taxon>Marasmiineae</taxon>
        <taxon>Marasmiaceae</taxon>
        <taxon>Marasmius</taxon>
    </lineage>
</organism>
<feature type="non-terminal residue" evidence="3">
    <location>
        <position position="1"/>
    </location>
</feature>
<keyword evidence="2" id="KW-1133">Transmembrane helix</keyword>
<dbReference type="Proteomes" id="UP001437256">
    <property type="component" value="Unassembled WGS sequence"/>
</dbReference>
<dbReference type="EMBL" id="JBBXMP010000796">
    <property type="protein sequence ID" value="KAL0056942.1"/>
    <property type="molecule type" value="Genomic_DNA"/>
</dbReference>
<sequence>VGSQVAWTFLTGIGEIICSVVVLAFLLRHNGSHTTRGTAPRVIKAMRYKSIIIRVALYPIASCVVNLLSIATVLHSTFSNGIHDTTDYNVLLLSDFLYGGRAIVYALLAATDPALIRGVKSFIRVCLSRGSFGFKSSKDPTSVGSSNTNGVVVHIELASFQSPPPGPPPPPEHRNPKVYPTNSSSTTMKGDVEDPTLSTHDIHPNCYAEEPESFQQSFARSFPPAAEEQRRRSGREMMEDDSFEKEL</sequence>
<name>A0ABR2Z5Q5_9AGAR</name>
<proteinExistence type="predicted"/>
<feature type="compositionally biased region" description="Acidic residues" evidence="1">
    <location>
        <begin position="238"/>
        <end position="247"/>
    </location>
</feature>
<feature type="transmembrane region" description="Helical" evidence="2">
    <location>
        <begin position="51"/>
        <end position="76"/>
    </location>
</feature>
<evidence type="ECO:0000313" key="3">
    <source>
        <dbReference type="EMBL" id="KAL0056942.1"/>
    </source>
</evidence>
<evidence type="ECO:0000256" key="1">
    <source>
        <dbReference type="SAM" id="MobiDB-lite"/>
    </source>
</evidence>
<gene>
    <name evidence="3" type="ORF">AAF712_016441</name>
</gene>
<evidence type="ECO:0000313" key="4">
    <source>
        <dbReference type="Proteomes" id="UP001437256"/>
    </source>
</evidence>
<accession>A0ABR2Z5Q5</accession>
<reference evidence="3 4" key="1">
    <citation type="submission" date="2024-05" db="EMBL/GenBank/DDBJ databases">
        <title>A draft genome resource for the thread blight pathogen Marasmius tenuissimus strain MS-2.</title>
        <authorList>
            <person name="Yulfo-Soto G.E."/>
            <person name="Baruah I.K."/>
            <person name="Amoako-Attah I."/>
            <person name="Bukari Y."/>
            <person name="Meinhardt L.W."/>
            <person name="Bailey B.A."/>
            <person name="Cohen S.P."/>
        </authorList>
    </citation>
    <scope>NUCLEOTIDE SEQUENCE [LARGE SCALE GENOMIC DNA]</scope>
    <source>
        <strain evidence="3 4">MS-2</strain>
    </source>
</reference>
<keyword evidence="2" id="KW-0812">Transmembrane</keyword>